<dbReference type="Proteomes" id="UP000886520">
    <property type="component" value="Chromosome 1"/>
</dbReference>
<sequence>MQGCSPSSPAGPRLWRPAAQRSLRNSWSSISLHLSAWSAASSHGFSAASSLINSLLSIRYLQFMDFGVLKAMADIQSKASDKLLYQGEASFMEMLTSYKSLVESLSLMRKAGGTMKTYLKGPVTGNLIEFSDQQHLDKDAGDGDGLPVFSTLSVYTHEMLAQELLDMFIAEIKIKWLVISELHRLLYLGVDVHHPKRVDSKKLMDNVHTEAAVKLPWLLDTRLEHDSVVSTQQGPGYSVKREVFQVYLTAWLTEVNVRKSRKDEILKLISEDMQFSIQG</sequence>
<protein>
    <submittedName>
        <fullName evidence="1">Uncharacterized protein</fullName>
    </submittedName>
</protein>
<reference evidence="1" key="1">
    <citation type="submission" date="2021-01" db="EMBL/GenBank/DDBJ databases">
        <title>Adiantum capillus-veneris genome.</title>
        <authorList>
            <person name="Fang Y."/>
            <person name="Liao Q."/>
        </authorList>
    </citation>
    <scope>NUCLEOTIDE SEQUENCE</scope>
    <source>
        <strain evidence="1">H3</strain>
        <tissue evidence="1">Leaf</tissue>
    </source>
</reference>
<evidence type="ECO:0000313" key="2">
    <source>
        <dbReference type="Proteomes" id="UP000886520"/>
    </source>
</evidence>
<dbReference type="EMBL" id="JABFUD020000001">
    <property type="protein sequence ID" value="KAI5084927.1"/>
    <property type="molecule type" value="Genomic_DNA"/>
</dbReference>
<dbReference type="AlphaFoldDB" id="A0A9D4VGE3"/>
<dbReference type="PANTHER" id="PTHR15827:SF2">
    <property type="entry name" value="CYCLIN-DEPENDENT KINASE 2-INTERACTING PROTEIN"/>
    <property type="match status" value="1"/>
</dbReference>
<gene>
    <name evidence="1" type="ORF">GOP47_0001096</name>
</gene>
<evidence type="ECO:0000313" key="1">
    <source>
        <dbReference type="EMBL" id="KAI5084927.1"/>
    </source>
</evidence>
<accession>A0A9D4VGE3</accession>
<comment type="caution">
    <text evidence="1">The sequence shown here is derived from an EMBL/GenBank/DDBJ whole genome shotgun (WGS) entry which is preliminary data.</text>
</comment>
<organism evidence="1 2">
    <name type="scientific">Adiantum capillus-veneris</name>
    <name type="common">Maidenhair fern</name>
    <dbReference type="NCBI Taxonomy" id="13818"/>
    <lineage>
        <taxon>Eukaryota</taxon>
        <taxon>Viridiplantae</taxon>
        <taxon>Streptophyta</taxon>
        <taxon>Embryophyta</taxon>
        <taxon>Tracheophyta</taxon>
        <taxon>Polypodiopsida</taxon>
        <taxon>Polypodiidae</taxon>
        <taxon>Polypodiales</taxon>
        <taxon>Pteridineae</taxon>
        <taxon>Pteridaceae</taxon>
        <taxon>Vittarioideae</taxon>
        <taxon>Adiantum</taxon>
    </lineage>
</organism>
<name>A0A9D4VGE3_ADICA</name>
<keyword evidence="2" id="KW-1185">Reference proteome</keyword>
<dbReference type="PANTHER" id="PTHR15827">
    <property type="entry name" value="CYCLIN-DEPENDENT KINASE 2-INTERACTING PROTEIN"/>
    <property type="match status" value="1"/>
</dbReference>
<dbReference type="OrthoDB" id="1913984at2759"/>
<proteinExistence type="predicted"/>